<comment type="catalytic activity">
    <reaction evidence="1">
        <text>ATP + protein L-histidine = ADP + protein N-phospho-L-histidine.</text>
        <dbReference type="EC" id="2.7.13.3"/>
    </reaction>
</comment>
<dbReference type="Gene3D" id="3.30.565.10">
    <property type="entry name" value="Histidine kinase-like ATPase, C-terminal domain"/>
    <property type="match status" value="1"/>
</dbReference>
<evidence type="ECO:0000259" key="14">
    <source>
        <dbReference type="PROSITE" id="PS50112"/>
    </source>
</evidence>
<feature type="domain" description="PAS" evidence="14">
    <location>
        <begin position="135"/>
        <end position="202"/>
    </location>
</feature>
<feature type="domain" description="PAC" evidence="15">
    <location>
        <begin position="203"/>
        <end position="257"/>
    </location>
</feature>
<evidence type="ECO:0000256" key="11">
    <source>
        <dbReference type="ARBA" id="ARBA00023012"/>
    </source>
</evidence>
<evidence type="ECO:0000259" key="15">
    <source>
        <dbReference type="PROSITE" id="PS50113"/>
    </source>
</evidence>
<dbReference type="InterPro" id="IPR036890">
    <property type="entry name" value="HATPase_C_sf"/>
</dbReference>
<evidence type="ECO:0000256" key="4">
    <source>
        <dbReference type="ARBA" id="ARBA00022553"/>
    </source>
</evidence>
<comment type="caution">
    <text evidence="16">The sequence shown here is derived from an EMBL/GenBank/DDBJ whole genome shotgun (WGS) entry which is preliminary data.</text>
</comment>
<dbReference type="CDD" id="cd00130">
    <property type="entry name" value="PAS"/>
    <property type="match status" value="3"/>
</dbReference>
<organism evidence="16 17">
    <name type="scientific">Gaetbulibacter aquiaggeris</name>
    <dbReference type="NCBI Taxonomy" id="1735373"/>
    <lineage>
        <taxon>Bacteria</taxon>
        <taxon>Pseudomonadati</taxon>
        <taxon>Bacteroidota</taxon>
        <taxon>Flavobacteriia</taxon>
        <taxon>Flavobacteriales</taxon>
        <taxon>Flavobacteriaceae</taxon>
        <taxon>Gaetbulibacter</taxon>
    </lineage>
</organism>
<dbReference type="InterPro" id="IPR001610">
    <property type="entry name" value="PAC"/>
</dbReference>
<evidence type="ECO:0000256" key="8">
    <source>
        <dbReference type="ARBA" id="ARBA00022777"/>
    </source>
</evidence>
<dbReference type="Pfam" id="PF13426">
    <property type="entry name" value="PAS_9"/>
    <property type="match status" value="2"/>
</dbReference>
<evidence type="ECO:0000256" key="7">
    <source>
        <dbReference type="ARBA" id="ARBA00022741"/>
    </source>
</evidence>
<dbReference type="PANTHER" id="PTHR42878:SF7">
    <property type="entry name" value="SENSOR HISTIDINE KINASE GLRK"/>
    <property type="match status" value="1"/>
</dbReference>
<evidence type="ECO:0000256" key="5">
    <source>
        <dbReference type="ARBA" id="ARBA00022679"/>
    </source>
</evidence>
<name>A0ABW7MR32_9FLAO</name>
<keyword evidence="10" id="KW-1133">Transmembrane helix</keyword>
<protein>
    <recommendedName>
        <fullName evidence="3">histidine kinase</fullName>
        <ecNumber evidence="3">2.7.13.3</ecNumber>
    </recommendedName>
</protein>
<dbReference type="PRINTS" id="PR00344">
    <property type="entry name" value="BCTRLSENSOR"/>
</dbReference>
<dbReference type="SMART" id="SM00388">
    <property type="entry name" value="HisKA"/>
    <property type="match status" value="1"/>
</dbReference>
<dbReference type="Pfam" id="PF00989">
    <property type="entry name" value="PAS"/>
    <property type="match status" value="1"/>
</dbReference>
<dbReference type="InterPro" id="IPR004358">
    <property type="entry name" value="Sig_transdc_His_kin-like_C"/>
</dbReference>
<keyword evidence="17" id="KW-1185">Reference proteome</keyword>
<dbReference type="SMART" id="SM00086">
    <property type="entry name" value="PAC"/>
    <property type="match status" value="3"/>
</dbReference>
<dbReference type="Gene3D" id="3.30.450.20">
    <property type="entry name" value="PAS domain"/>
    <property type="match status" value="3"/>
</dbReference>
<evidence type="ECO:0000256" key="10">
    <source>
        <dbReference type="ARBA" id="ARBA00022989"/>
    </source>
</evidence>
<evidence type="ECO:0000313" key="16">
    <source>
        <dbReference type="EMBL" id="MFH6769094.1"/>
    </source>
</evidence>
<dbReference type="InterPro" id="IPR000700">
    <property type="entry name" value="PAS-assoc_C"/>
</dbReference>
<evidence type="ECO:0000259" key="13">
    <source>
        <dbReference type="PROSITE" id="PS50109"/>
    </source>
</evidence>
<dbReference type="PROSITE" id="PS50109">
    <property type="entry name" value="HIS_KIN"/>
    <property type="match status" value="1"/>
</dbReference>
<dbReference type="Pfam" id="PF02518">
    <property type="entry name" value="HATPase_c"/>
    <property type="match status" value="1"/>
</dbReference>
<feature type="domain" description="PAS" evidence="14">
    <location>
        <begin position="254"/>
        <end position="325"/>
    </location>
</feature>
<dbReference type="SUPFAM" id="SSF55874">
    <property type="entry name" value="ATPase domain of HSP90 chaperone/DNA topoisomerase II/histidine kinase"/>
    <property type="match status" value="1"/>
</dbReference>
<keyword evidence="12" id="KW-0472">Membrane</keyword>
<sequence length="626" mass="71982">MFRQNDQISSLLLEAISEAVVVVDNHQKIVEINTAAEDIFGYSKEVLVGKNLDILLPSNYHESHSIHFQEFMKNGTRRKMSESKNIYGLHKNGNILELDLELVPFTVFDKPYVMALIKDISHQLEIEKNLMIKSRALESANSGIIITDALQHDNPVIYVNTAFQNITGYKSDEVLNRNGRFLYGTDKDQESLKILKSAIKKGESCRIHLRNYKKDGTLFWNELYLIPITDSEGLVTNFIGIHEDITDKKREEEELRHLSTIFDDSLNEIHVFDAKTLKFIKVNYGAQKNLGYSMDELVKMTPLDILPYKNEAEFRGLVDILLKKNVQKLEVESVHYRKDGTTYPVETHLQLSKLGEQEVFVAIILDITERKNYTNKLENIVSERTKQLKEALRKEIEINELKTKFLSLLSHEFKTPLSAILTSSLLLSKYQLTEQQPNRDKHIKTITDKVHLLNNVLNSFLSIEKFETGNLSYQFSEFKISDIVNDVIFDAKLLLKEGQQIKYRENITDLSLYQDEQVIELILTHLIHNAIKYSPENSTIHIDIQQNEDLTTIKIIDNGIGIPLKDQKNVFERYFRSENVINTEGTGIGLNIVKNHLENLDGIISFESEEHIGTTFIVSIPNTAKQ</sequence>
<feature type="domain" description="Histidine kinase" evidence="13">
    <location>
        <begin position="408"/>
        <end position="624"/>
    </location>
</feature>
<dbReference type="EC" id="2.7.13.3" evidence="3"/>
<keyword evidence="6" id="KW-0812">Transmembrane</keyword>
<evidence type="ECO:0000256" key="12">
    <source>
        <dbReference type="ARBA" id="ARBA00023136"/>
    </source>
</evidence>
<keyword evidence="5" id="KW-0808">Transferase</keyword>
<keyword evidence="11" id="KW-0902">Two-component regulatory system</keyword>
<dbReference type="Pfam" id="PF00512">
    <property type="entry name" value="HisKA"/>
    <property type="match status" value="1"/>
</dbReference>
<feature type="domain" description="PAS" evidence="14">
    <location>
        <begin position="5"/>
        <end position="75"/>
    </location>
</feature>
<dbReference type="SUPFAM" id="SSF47384">
    <property type="entry name" value="Homodimeric domain of signal transducing histidine kinase"/>
    <property type="match status" value="1"/>
</dbReference>
<dbReference type="InterPro" id="IPR050351">
    <property type="entry name" value="BphY/WalK/GraS-like"/>
</dbReference>
<keyword evidence="7" id="KW-0547">Nucleotide-binding</keyword>
<accession>A0ABW7MR32</accession>
<dbReference type="CDD" id="cd00075">
    <property type="entry name" value="HATPase"/>
    <property type="match status" value="1"/>
</dbReference>
<keyword evidence="4" id="KW-0597">Phosphoprotein</keyword>
<dbReference type="PANTHER" id="PTHR42878">
    <property type="entry name" value="TWO-COMPONENT HISTIDINE KINASE"/>
    <property type="match status" value="1"/>
</dbReference>
<dbReference type="InterPro" id="IPR003661">
    <property type="entry name" value="HisK_dim/P_dom"/>
</dbReference>
<evidence type="ECO:0000256" key="6">
    <source>
        <dbReference type="ARBA" id="ARBA00022692"/>
    </source>
</evidence>
<evidence type="ECO:0000256" key="3">
    <source>
        <dbReference type="ARBA" id="ARBA00012438"/>
    </source>
</evidence>
<dbReference type="Gene3D" id="1.10.287.130">
    <property type="match status" value="1"/>
</dbReference>
<evidence type="ECO:0000256" key="1">
    <source>
        <dbReference type="ARBA" id="ARBA00000085"/>
    </source>
</evidence>
<dbReference type="SMART" id="SM00091">
    <property type="entry name" value="PAS"/>
    <property type="match status" value="3"/>
</dbReference>
<evidence type="ECO:0000313" key="17">
    <source>
        <dbReference type="Proteomes" id="UP001610104"/>
    </source>
</evidence>
<dbReference type="NCBIfam" id="TIGR00229">
    <property type="entry name" value="sensory_box"/>
    <property type="match status" value="3"/>
</dbReference>
<keyword evidence="9" id="KW-0067">ATP-binding</keyword>
<proteinExistence type="predicted"/>
<dbReference type="CDD" id="cd00082">
    <property type="entry name" value="HisKA"/>
    <property type="match status" value="1"/>
</dbReference>
<evidence type="ECO:0000256" key="9">
    <source>
        <dbReference type="ARBA" id="ARBA00022840"/>
    </source>
</evidence>
<comment type="subcellular location">
    <subcellularLocation>
        <location evidence="2">Membrane</location>
        <topology evidence="2">Multi-pass membrane protein</topology>
    </subcellularLocation>
</comment>
<dbReference type="InterPro" id="IPR005467">
    <property type="entry name" value="His_kinase_dom"/>
</dbReference>
<evidence type="ECO:0000256" key="2">
    <source>
        <dbReference type="ARBA" id="ARBA00004141"/>
    </source>
</evidence>
<dbReference type="EMBL" id="JBAWKC010000003">
    <property type="protein sequence ID" value="MFH6769094.1"/>
    <property type="molecule type" value="Genomic_DNA"/>
</dbReference>
<dbReference type="InterPro" id="IPR036097">
    <property type="entry name" value="HisK_dim/P_sf"/>
</dbReference>
<dbReference type="SUPFAM" id="SSF55785">
    <property type="entry name" value="PYP-like sensor domain (PAS domain)"/>
    <property type="match status" value="3"/>
</dbReference>
<dbReference type="InterPro" id="IPR035965">
    <property type="entry name" value="PAS-like_dom_sf"/>
</dbReference>
<gene>
    <name evidence="16" type="ORF">V8G56_10140</name>
</gene>
<dbReference type="InterPro" id="IPR000014">
    <property type="entry name" value="PAS"/>
</dbReference>
<dbReference type="PROSITE" id="PS50112">
    <property type="entry name" value="PAS"/>
    <property type="match status" value="3"/>
</dbReference>
<dbReference type="PROSITE" id="PS50113">
    <property type="entry name" value="PAC"/>
    <property type="match status" value="2"/>
</dbReference>
<dbReference type="RefSeq" id="WP_395438337.1">
    <property type="nucleotide sequence ID" value="NZ_JBAWKC010000003.1"/>
</dbReference>
<dbReference type="SMART" id="SM00387">
    <property type="entry name" value="HATPase_c"/>
    <property type="match status" value="1"/>
</dbReference>
<dbReference type="InterPro" id="IPR003594">
    <property type="entry name" value="HATPase_dom"/>
</dbReference>
<feature type="domain" description="PAC" evidence="15">
    <location>
        <begin position="327"/>
        <end position="379"/>
    </location>
</feature>
<reference evidence="16 17" key="1">
    <citation type="submission" date="2024-02" db="EMBL/GenBank/DDBJ databases">
        <title>A Gaetbulibacter species isolated from tidal flats and genomic insights of their niches.</title>
        <authorList>
            <person name="Ye Y."/>
        </authorList>
    </citation>
    <scope>NUCLEOTIDE SEQUENCE [LARGE SCALE GENOMIC DNA]</scope>
    <source>
        <strain evidence="16 17">KEM-8</strain>
    </source>
</reference>
<dbReference type="Proteomes" id="UP001610104">
    <property type="component" value="Unassembled WGS sequence"/>
</dbReference>
<keyword evidence="8" id="KW-0418">Kinase</keyword>
<dbReference type="InterPro" id="IPR013767">
    <property type="entry name" value="PAS_fold"/>
</dbReference>